<comment type="caution">
    <text evidence="1">The sequence shown here is derived from an EMBL/GenBank/DDBJ whole genome shotgun (WGS) entry which is preliminary data.</text>
</comment>
<keyword evidence="2" id="KW-1185">Reference proteome</keyword>
<protein>
    <submittedName>
        <fullName evidence="1">Uncharacterized protein</fullName>
    </submittedName>
</protein>
<reference evidence="1" key="1">
    <citation type="submission" date="2022-12" db="EMBL/GenBank/DDBJ databases">
        <title>Reference genome sequencing for broad-spectrum identification of bacterial and archaeal isolates by mass spectrometry.</title>
        <authorList>
            <person name="Sekiguchi Y."/>
            <person name="Tourlousse D.M."/>
        </authorList>
    </citation>
    <scope>NUCLEOTIDE SEQUENCE</scope>
    <source>
        <strain evidence="1">TSL-P1</strain>
    </source>
</reference>
<dbReference type="AlphaFoldDB" id="A0A9W6LLD9"/>
<accession>A0A9W6LLD9</accession>
<dbReference type="Proteomes" id="UP001144297">
    <property type="component" value="Unassembled WGS sequence"/>
</dbReference>
<dbReference type="EMBL" id="BSDX01000001">
    <property type="protein sequence ID" value="GLI53750.1"/>
    <property type="molecule type" value="Genomic_DNA"/>
</dbReference>
<organism evidence="1 2">
    <name type="scientific">Thermodesulfovibrio yellowstonii</name>
    <dbReference type="NCBI Taxonomy" id="28262"/>
    <lineage>
        <taxon>Bacteria</taxon>
        <taxon>Pseudomonadati</taxon>
        <taxon>Nitrospirota</taxon>
        <taxon>Thermodesulfovibrionia</taxon>
        <taxon>Thermodesulfovibrionales</taxon>
        <taxon>Thermodesulfovibrionaceae</taxon>
        <taxon>Thermodesulfovibrio</taxon>
    </lineage>
</organism>
<evidence type="ECO:0000313" key="1">
    <source>
        <dbReference type="EMBL" id="GLI53750.1"/>
    </source>
</evidence>
<proteinExistence type="predicted"/>
<gene>
    <name evidence="1" type="ORF">TISLANDTSLP1_14430</name>
</gene>
<name>A0A9W6LLD9_9BACT</name>
<sequence length="169" mass="19463">MASLTEYDIQFLIERLQKGEPIPEDYKYKLFPIKQKEYELVYAGKMRKEDILANEDGVFPVPLQVEKVFNSNEHPVSDNEWRNMIVFGDNLQFLKTVYENKDPLIKDKVKGKVKLIYIDPPLSLTSLLALEPLQQWQKNSAGGGLSVILGSSHFTLCRKGFLLFRIAKI</sequence>
<evidence type="ECO:0000313" key="2">
    <source>
        <dbReference type="Proteomes" id="UP001144297"/>
    </source>
</evidence>